<sequence>MKQILSSFDIHILIQELKKEPTSEFKKVLYLESGQRLHLTDYEWPKNDAPSGFSMKLRKHLKKKHLTEIRQIGFDRVVDLRFGLGEYAHHIVVELYNRGNMILTDHEYRILHLLRPRTDQVTATRIATNEIYSFDNTRQLSSSFSEPSKLSTEIHSILERYVDDPSENLLKVLSNEFPIGNELLDHACKKFGLTKPYLISSSDMESRKNKAEDLAKEIIFLCTEFQTCGENQSVVIGKPCPGDQSKLDLYESFQPLLFEQFRSRAHICYASFNQAVDDFFTRIETLKSEQGICQKEKKALKKLQNIEKDHSTRIKQLVDEQENFTHVASLIETNRQLVDSIISLINRYIANQLDWQVIETLINEATLKGDPVACSIEKLHFDPFEDGSSSDTENDNDGSTNVLINLDCNAMVNASQYYNKRKIATQKIDRTVKATSKATKSAQRLADRQMNDIQMVRQITKAKKAAWFEKFNWFISSENYLVVAGRDAQQNEMLVKRYFGASDIYVHANVHGASTVIVKARKLDSCEKSSSSLEVAGSTLPRPPWKTLNEAAYMALAFSAAWSSSVTTDAWWVYQHQVSKTAPSGQYLGTGSFMIRGQKNFLQPSQLVYGFTIMFKLAPDSIERHKNDRRIKIDVNDATASEITTTIEEESDSESDGEQTDGIFPKVDLKLDLAEKKLVNSDKIRPVVKEEHSLIQTHGSKLNPVERSKGSEKQDPRKNEMKEKPDNKQSNQPIVLKRGQKAKLKKIKQKYRNQDEEERELRMQLLQGENAKPSRCHAVIEEEKPLNEPVHSEVEDEESEPEQSDASEPTPDLESQSDQKEKDEAVEEPKEESTDEEADVNPVTQNADDLLELLDSLTGQPNEDDEILYALPVSAPYSCMQNFKFKVKLTPGMKKRGKAAKQALSLFMVNKFATEREKALIRAIKDEECARNMLPNVKVHNPNPQTRLRKR</sequence>
<feature type="compositionally biased region" description="Acidic residues" evidence="5">
    <location>
        <begin position="794"/>
        <end position="805"/>
    </location>
</feature>
<feature type="compositionally biased region" description="Basic residues" evidence="5">
    <location>
        <begin position="738"/>
        <end position="751"/>
    </location>
</feature>
<evidence type="ECO:0000259" key="7">
    <source>
        <dbReference type="Pfam" id="PF11923"/>
    </source>
</evidence>
<feature type="compositionally biased region" description="Basic and acidic residues" evidence="5">
    <location>
        <begin position="817"/>
        <end position="832"/>
    </location>
</feature>
<dbReference type="GO" id="GO:0005737">
    <property type="term" value="C:cytoplasm"/>
    <property type="evidence" value="ECO:0007669"/>
    <property type="project" value="UniProtKB-SubCell"/>
</dbReference>
<feature type="compositionally biased region" description="Basic and acidic residues" evidence="5">
    <location>
        <begin position="704"/>
        <end position="727"/>
    </location>
</feature>
<dbReference type="Pfam" id="PF05670">
    <property type="entry name" value="NFACT-R_1"/>
    <property type="match status" value="1"/>
</dbReference>
<dbReference type="Gene3D" id="2.30.310.10">
    <property type="entry name" value="ibrinogen binding protein from staphylococcus aureus domain"/>
    <property type="match status" value="1"/>
</dbReference>
<dbReference type="Proteomes" id="UP001626550">
    <property type="component" value="Unassembled WGS sequence"/>
</dbReference>
<reference evidence="8 9" key="1">
    <citation type="submission" date="2024-11" db="EMBL/GenBank/DDBJ databases">
        <title>Adaptive evolution of stress response genes in parasites aligns with host niche diversity.</title>
        <authorList>
            <person name="Hahn C."/>
            <person name="Resl P."/>
        </authorList>
    </citation>
    <scope>NUCLEOTIDE SEQUENCE [LARGE SCALE GENOMIC DNA]</scope>
    <source>
        <strain evidence="8">EGGRZ-B1_66</strain>
        <tissue evidence="8">Body</tissue>
    </source>
</reference>
<dbReference type="InterPro" id="IPR051608">
    <property type="entry name" value="RQC_Subunit_NEMF"/>
</dbReference>
<evidence type="ECO:0000313" key="9">
    <source>
        <dbReference type="Proteomes" id="UP001626550"/>
    </source>
</evidence>
<feature type="compositionally biased region" description="Acidic residues" evidence="5">
    <location>
        <begin position="647"/>
        <end position="659"/>
    </location>
</feature>
<evidence type="ECO:0000256" key="5">
    <source>
        <dbReference type="SAM" id="MobiDB-lite"/>
    </source>
</evidence>
<evidence type="ECO:0000313" key="8">
    <source>
        <dbReference type="EMBL" id="KAL3319074.1"/>
    </source>
</evidence>
<feature type="domain" description="NFACT protein C-terminal" evidence="7">
    <location>
        <begin position="851"/>
        <end position="939"/>
    </location>
</feature>
<protein>
    <recommendedName>
        <fullName evidence="10">Nuclear export mediator factor NEMF</fullName>
    </recommendedName>
</protein>
<accession>A0ABD2QHT0</accession>
<comment type="subcellular location">
    <subcellularLocation>
        <location evidence="1">Cytoplasm</location>
    </subcellularLocation>
</comment>
<comment type="similarity">
    <text evidence="2">Belongs to the NEMF family.</text>
</comment>
<dbReference type="PANTHER" id="PTHR15239:SF6">
    <property type="entry name" value="RIBOSOME QUALITY CONTROL COMPLEX SUBUNIT NEMF"/>
    <property type="match status" value="1"/>
</dbReference>
<feature type="compositionally biased region" description="Basic and acidic residues" evidence="5">
    <location>
        <begin position="778"/>
        <end position="793"/>
    </location>
</feature>
<comment type="caution">
    <text evidence="8">The sequence shown here is derived from an EMBL/GenBank/DDBJ whole genome shotgun (WGS) entry which is preliminary data.</text>
</comment>
<dbReference type="Pfam" id="PF11923">
    <property type="entry name" value="NFACT-C"/>
    <property type="match status" value="1"/>
</dbReference>
<evidence type="ECO:0000256" key="1">
    <source>
        <dbReference type="ARBA" id="ARBA00004496"/>
    </source>
</evidence>
<feature type="region of interest" description="Disordered" evidence="5">
    <location>
        <begin position="642"/>
        <end position="663"/>
    </location>
</feature>
<organism evidence="8 9">
    <name type="scientific">Cichlidogyrus casuarinus</name>
    <dbReference type="NCBI Taxonomy" id="1844966"/>
    <lineage>
        <taxon>Eukaryota</taxon>
        <taxon>Metazoa</taxon>
        <taxon>Spiralia</taxon>
        <taxon>Lophotrochozoa</taxon>
        <taxon>Platyhelminthes</taxon>
        <taxon>Monogenea</taxon>
        <taxon>Monopisthocotylea</taxon>
        <taxon>Dactylogyridea</taxon>
        <taxon>Ancyrocephalidae</taxon>
        <taxon>Cichlidogyrus</taxon>
    </lineage>
</organism>
<dbReference type="AlphaFoldDB" id="A0ABD2QHT0"/>
<keyword evidence="9" id="KW-1185">Reference proteome</keyword>
<dbReference type="InterPro" id="IPR008532">
    <property type="entry name" value="NFACT_RNA-bd"/>
</dbReference>
<feature type="region of interest" description="Disordered" evidence="5">
    <location>
        <begin position="690"/>
        <end position="843"/>
    </location>
</feature>
<dbReference type="EMBL" id="JBJKFK010000173">
    <property type="protein sequence ID" value="KAL3319074.1"/>
    <property type="molecule type" value="Genomic_DNA"/>
</dbReference>
<evidence type="ECO:0008006" key="10">
    <source>
        <dbReference type="Google" id="ProtNLM"/>
    </source>
</evidence>
<gene>
    <name evidence="8" type="ORF">Ciccas_002271</name>
</gene>
<keyword evidence="3" id="KW-0963">Cytoplasm</keyword>
<keyword evidence="4" id="KW-0175">Coiled coil</keyword>
<evidence type="ECO:0000259" key="6">
    <source>
        <dbReference type="Pfam" id="PF05670"/>
    </source>
</evidence>
<evidence type="ECO:0000256" key="2">
    <source>
        <dbReference type="ARBA" id="ARBA00008318"/>
    </source>
</evidence>
<proteinExistence type="inferred from homology"/>
<dbReference type="InterPro" id="IPR021846">
    <property type="entry name" value="NFACT-C"/>
</dbReference>
<dbReference type="PANTHER" id="PTHR15239">
    <property type="entry name" value="NUCLEAR EXPORT MEDIATOR FACTOR NEMF"/>
    <property type="match status" value="1"/>
</dbReference>
<dbReference type="Pfam" id="PF05833">
    <property type="entry name" value="NFACT_N"/>
    <property type="match status" value="1"/>
</dbReference>
<feature type="domain" description="NFACT RNA-binding" evidence="6">
    <location>
        <begin position="470"/>
        <end position="597"/>
    </location>
</feature>
<evidence type="ECO:0000256" key="4">
    <source>
        <dbReference type="ARBA" id="ARBA00023054"/>
    </source>
</evidence>
<name>A0ABD2QHT0_9PLAT</name>
<evidence type="ECO:0000256" key="3">
    <source>
        <dbReference type="ARBA" id="ARBA00022490"/>
    </source>
</evidence>